<organism evidence="2">
    <name type="scientific">Planobispora rosea</name>
    <dbReference type="NCBI Taxonomy" id="35762"/>
    <lineage>
        <taxon>Bacteria</taxon>
        <taxon>Bacillati</taxon>
        <taxon>Actinomycetota</taxon>
        <taxon>Actinomycetes</taxon>
        <taxon>Streptosporangiales</taxon>
        <taxon>Streptosporangiaceae</taxon>
        <taxon>Planobispora</taxon>
    </lineage>
</organism>
<keyword evidence="4" id="KW-1185">Reference proteome</keyword>
<accession>Q2MLT6</accession>
<evidence type="ECO:0000313" key="3">
    <source>
        <dbReference type="EMBL" id="GIH89212.1"/>
    </source>
</evidence>
<dbReference type="AlphaFoldDB" id="Q2MLT6"/>
<dbReference type="EMBL" id="BOOI01000116">
    <property type="protein sequence ID" value="GIH89212.1"/>
    <property type="molecule type" value="Genomic_DNA"/>
</dbReference>
<geneLocation type="plasmid" evidence="2">
    <name>pPR2</name>
</geneLocation>
<proteinExistence type="predicted"/>
<feature type="region of interest" description="Disordered" evidence="1">
    <location>
        <begin position="62"/>
        <end position="108"/>
    </location>
</feature>
<evidence type="ECO:0000313" key="2">
    <source>
        <dbReference type="EMBL" id="ABC59118.1"/>
    </source>
</evidence>
<sequence length="180" mass="19730">MAFFRDLGDALYRGLTGGRSPASEGRTTQERAERLIKKHGSIKAAAADTGVSPETMRRWARGEQEAKNTARSNNADKLAAAERRARMTKAGTKRVRNSTGKEKGSGEGLRIRATVQVSGDRRERTIKPGEALPADAMESVITRFETEGPEAAALELQDLLDFYYFKGGRGHVEEITDIGY</sequence>
<dbReference type="EMBL" id="DQ302475">
    <property type="protein sequence ID" value="ABC59118.1"/>
    <property type="molecule type" value="Genomic_DNA"/>
</dbReference>
<gene>
    <name evidence="2" type="ORF">pPR2.2c</name>
    <name evidence="3" type="ORF">Pro02_76200</name>
</gene>
<name>Q2MLT6_PLARO</name>
<reference evidence="3" key="2">
    <citation type="submission" date="2021-01" db="EMBL/GenBank/DDBJ databases">
        <title>Whole genome shotgun sequence of Planobispora rosea NBRC 15558.</title>
        <authorList>
            <person name="Komaki H."/>
            <person name="Tamura T."/>
        </authorList>
    </citation>
    <scope>NUCLEOTIDE SEQUENCE</scope>
    <source>
        <strain evidence="3">NBRC 15558</strain>
    </source>
</reference>
<evidence type="ECO:0000313" key="4">
    <source>
        <dbReference type="Proteomes" id="UP000655044"/>
    </source>
</evidence>
<evidence type="ECO:0000256" key="1">
    <source>
        <dbReference type="SAM" id="MobiDB-lite"/>
    </source>
</evidence>
<dbReference type="RefSeq" id="WP_015060843.1">
    <property type="nucleotide sequence ID" value="NC_019291.1"/>
</dbReference>
<reference evidence="2" key="1">
    <citation type="submission" date="2005-11" db="EMBL/GenBank/DDBJ databases">
        <title>Complete nucleotide sequence of Planobispora linear plasmid pPR2.</title>
        <authorList>
            <person name="Yang Y."/>
            <person name="Qin Z."/>
        </authorList>
    </citation>
    <scope>NUCLEOTIDE SEQUENCE</scope>
    <source>
        <plasmid evidence="2">pPR2</plasmid>
    </source>
</reference>
<protein>
    <submittedName>
        <fullName evidence="2">Uncharacterized protein</fullName>
    </submittedName>
</protein>
<keyword evidence="2" id="KW-0614">Plasmid</keyword>
<dbReference type="Proteomes" id="UP000655044">
    <property type="component" value="Unassembled WGS sequence"/>
</dbReference>